<dbReference type="AlphaFoldDB" id="A0A645GE19"/>
<sequence>MANAEFHFRNQLLEVVGHSLDVLDAVIDEIDLTVAALLAQDGVPDQLLVVFHHIGLNRVAVIRRRFNE</sequence>
<accession>A0A645GE19</accession>
<organism evidence="1">
    <name type="scientific">bioreactor metagenome</name>
    <dbReference type="NCBI Taxonomy" id="1076179"/>
    <lineage>
        <taxon>unclassified sequences</taxon>
        <taxon>metagenomes</taxon>
        <taxon>ecological metagenomes</taxon>
    </lineage>
</organism>
<protein>
    <submittedName>
        <fullName evidence="1">Uncharacterized protein</fullName>
    </submittedName>
</protein>
<proteinExistence type="predicted"/>
<evidence type="ECO:0000313" key="1">
    <source>
        <dbReference type="EMBL" id="MPN24396.1"/>
    </source>
</evidence>
<gene>
    <name evidence="1" type="ORF">SDC9_171794</name>
</gene>
<reference evidence="1" key="1">
    <citation type="submission" date="2019-08" db="EMBL/GenBank/DDBJ databases">
        <authorList>
            <person name="Kucharzyk K."/>
            <person name="Murdoch R.W."/>
            <person name="Higgins S."/>
            <person name="Loffler F."/>
        </authorList>
    </citation>
    <scope>NUCLEOTIDE SEQUENCE</scope>
</reference>
<comment type="caution">
    <text evidence="1">The sequence shown here is derived from an EMBL/GenBank/DDBJ whole genome shotgun (WGS) entry which is preliminary data.</text>
</comment>
<name>A0A645GE19_9ZZZZ</name>
<dbReference type="EMBL" id="VSSQ01073237">
    <property type="protein sequence ID" value="MPN24396.1"/>
    <property type="molecule type" value="Genomic_DNA"/>
</dbReference>